<feature type="region of interest" description="Disordered" evidence="1">
    <location>
        <begin position="1"/>
        <end position="111"/>
    </location>
</feature>
<feature type="compositionally biased region" description="Polar residues" evidence="1">
    <location>
        <begin position="1"/>
        <end position="10"/>
    </location>
</feature>
<accession>I7GHA2</accession>
<proteinExistence type="evidence at transcript level"/>
<dbReference type="AlphaFoldDB" id="I7GHA2"/>
<name>I7GHA2_MACFA</name>
<dbReference type="EMBL" id="AB170611">
    <property type="protein sequence ID" value="BAE87674.1"/>
    <property type="molecule type" value="mRNA"/>
</dbReference>
<evidence type="ECO:0000313" key="2">
    <source>
        <dbReference type="EMBL" id="BAE87674.1"/>
    </source>
</evidence>
<protein>
    <submittedName>
        <fullName evidence="2">Macaca fascicularis brain cDNA clone: QmoA-11690, similar to human KIAA1604 protein (KIAA1604), mRNA, RefSeq: XM_034594.7</fullName>
    </submittedName>
</protein>
<feature type="compositionally biased region" description="Basic and acidic residues" evidence="1">
    <location>
        <begin position="28"/>
        <end position="56"/>
    </location>
</feature>
<feature type="compositionally biased region" description="Basic and acidic residues" evidence="1">
    <location>
        <begin position="66"/>
        <end position="85"/>
    </location>
</feature>
<evidence type="ECO:0000256" key="1">
    <source>
        <dbReference type="SAM" id="MobiDB-lite"/>
    </source>
</evidence>
<reference evidence="2" key="1">
    <citation type="journal article" date="2007" name="PLoS Biol.">
        <title>Rate of evolution in brain-expressed genes in humans and other primates.</title>
        <authorList>
            <person name="Wang H.-Y."/>
            <person name="Chien H.-C."/>
            <person name="Osada N."/>
            <person name="Hashimoto K."/>
            <person name="Sugano S."/>
            <person name="Gojobori T."/>
            <person name="Chou C.-K."/>
            <person name="Tsai S.-F."/>
            <person name="Wu C.-I."/>
            <person name="Shen C.-K.J."/>
        </authorList>
    </citation>
    <scope>NUCLEOTIDE SEQUENCE</scope>
</reference>
<sequence length="111" mass="13283">MKSSVAQIKPSSGHDRRENLNSYQKNSSPEDRYAEQERSPRDRDYFDYSRSDYEHSRRGHSYDSSMESRSRDREKRREREREMDRKRSRKSPSPGRRNPETSVTSEFLCSG</sequence>
<feature type="compositionally biased region" description="Polar residues" evidence="1">
    <location>
        <begin position="100"/>
        <end position="111"/>
    </location>
</feature>
<organism evidence="2">
    <name type="scientific">Macaca fascicularis</name>
    <name type="common">Crab-eating macaque</name>
    <name type="synonym">Cynomolgus monkey</name>
    <dbReference type="NCBI Taxonomy" id="9541"/>
    <lineage>
        <taxon>Eukaryota</taxon>
        <taxon>Metazoa</taxon>
        <taxon>Chordata</taxon>
        <taxon>Craniata</taxon>
        <taxon>Vertebrata</taxon>
        <taxon>Euteleostomi</taxon>
        <taxon>Mammalia</taxon>
        <taxon>Eutheria</taxon>
        <taxon>Euarchontoglires</taxon>
        <taxon>Primates</taxon>
        <taxon>Haplorrhini</taxon>
        <taxon>Catarrhini</taxon>
        <taxon>Cercopithecidae</taxon>
        <taxon>Cercopithecinae</taxon>
        <taxon>Macaca</taxon>
    </lineage>
</organism>